<organism evidence="8 9">
    <name type="scientific">Linnemannia gamsii</name>
    <dbReference type="NCBI Taxonomy" id="64522"/>
    <lineage>
        <taxon>Eukaryota</taxon>
        <taxon>Fungi</taxon>
        <taxon>Fungi incertae sedis</taxon>
        <taxon>Mucoromycota</taxon>
        <taxon>Mortierellomycotina</taxon>
        <taxon>Mortierellomycetes</taxon>
        <taxon>Mortierellales</taxon>
        <taxon>Mortierellaceae</taxon>
        <taxon>Linnemannia</taxon>
    </lineage>
</organism>
<evidence type="ECO:0000256" key="1">
    <source>
        <dbReference type="ARBA" id="ARBA00022723"/>
    </source>
</evidence>
<feature type="domain" description="C3H1-type" evidence="7">
    <location>
        <begin position="365"/>
        <end position="392"/>
    </location>
</feature>
<dbReference type="Pfam" id="PF00642">
    <property type="entry name" value="zf-CCCH"/>
    <property type="match status" value="1"/>
</dbReference>
<dbReference type="PANTHER" id="PTHR13119">
    <property type="entry name" value="ZINC FINGER CCCH DOMAIN-CONTAINING PROTEI"/>
    <property type="match status" value="1"/>
</dbReference>
<feature type="compositionally biased region" description="Polar residues" evidence="6">
    <location>
        <begin position="47"/>
        <end position="73"/>
    </location>
</feature>
<dbReference type="InterPro" id="IPR000571">
    <property type="entry name" value="Znf_CCCH"/>
</dbReference>
<feature type="zinc finger region" description="C3H1-type" evidence="5">
    <location>
        <begin position="365"/>
        <end position="392"/>
    </location>
</feature>
<feature type="compositionally biased region" description="Basic residues" evidence="6">
    <location>
        <begin position="122"/>
        <end position="133"/>
    </location>
</feature>
<evidence type="ECO:0000256" key="4">
    <source>
        <dbReference type="ARBA" id="ARBA00022833"/>
    </source>
</evidence>
<dbReference type="PROSITE" id="PS50103">
    <property type="entry name" value="ZF_C3H1"/>
    <property type="match status" value="3"/>
</dbReference>
<feature type="region of interest" description="Disordered" evidence="6">
    <location>
        <begin position="102"/>
        <end position="206"/>
    </location>
</feature>
<keyword evidence="4 5" id="KW-0862">Zinc</keyword>
<feature type="compositionally biased region" description="Polar residues" evidence="6">
    <location>
        <begin position="261"/>
        <end position="273"/>
    </location>
</feature>
<feature type="zinc finger region" description="C3H1-type" evidence="5">
    <location>
        <begin position="395"/>
        <end position="418"/>
    </location>
</feature>
<feature type="compositionally biased region" description="Polar residues" evidence="6">
    <location>
        <begin position="149"/>
        <end position="167"/>
    </location>
</feature>
<evidence type="ECO:0000259" key="7">
    <source>
        <dbReference type="PROSITE" id="PS50103"/>
    </source>
</evidence>
<dbReference type="Gene3D" id="4.10.1000.10">
    <property type="entry name" value="Zinc finger, CCCH-type"/>
    <property type="match status" value="1"/>
</dbReference>
<proteinExistence type="predicted"/>
<dbReference type="SUPFAM" id="SSF90229">
    <property type="entry name" value="CCCH zinc finger"/>
    <property type="match status" value="1"/>
</dbReference>
<keyword evidence="9" id="KW-1185">Reference proteome</keyword>
<accession>A0ABQ7K2Z4</accession>
<keyword evidence="3 5" id="KW-0863">Zinc-finger</keyword>
<sequence length="527" mass="56732">MEGQTPAKLSLDSLMSTVLPSLDVNTSSSGNAAKKFKRVRPPAGTAQPATTSPEARTATSTVPPASIKTTTTPHIPKNVPSDIAAAAQAVFLAPASSTTAAATIGGSNDHHNTNSSTLSNSAKKRNRKLKRKNNANSQGGSAAPALLGTETNTAAPNSHAGSSSDQKQAPKRKNNNNVQTGKSRKRSKFDPQEIARNLDAQPELVGVSNDDDFSELLIQHVTHTNKMLQRDLQEQSRKMLVEQKRQAELLAAQVAGLADPSDNTAGSSTTPTPKQDLLKHQHGHQNNNNQKSTHQNRNSQGSNNNNGQPHQKRQQTPFVPKKDCVYFLQGTCRKAVCTFKHDIEAQQAAMAAKETDSTIKREASRKARGICNFEKVGSCAKGDMCPYSHDLSEEPCTYYHLRGICERGDLCRFGHTPISPERLRKLREDLDIKLREKSEMQAMANASFIASANVSTNASANANTNANPHGTGITPPAFQMGVVSHGTQSLALLDPQGYTPGLPQLDAQGYTPEHTQLNPQGYIQHGP</sequence>
<dbReference type="SMART" id="SM00356">
    <property type="entry name" value="ZnF_C3H1"/>
    <property type="match status" value="3"/>
</dbReference>
<feature type="region of interest" description="Disordered" evidence="6">
    <location>
        <begin position="23"/>
        <end position="78"/>
    </location>
</feature>
<keyword evidence="2" id="KW-0677">Repeat</keyword>
<comment type="caution">
    <text evidence="8">The sequence shown here is derived from an EMBL/GenBank/DDBJ whole genome shotgun (WGS) entry which is preliminary data.</text>
</comment>
<reference evidence="8 9" key="1">
    <citation type="journal article" date="2020" name="Fungal Divers.">
        <title>Resolving the Mortierellaceae phylogeny through synthesis of multi-gene phylogenetics and phylogenomics.</title>
        <authorList>
            <person name="Vandepol N."/>
            <person name="Liber J."/>
            <person name="Desiro A."/>
            <person name="Na H."/>
            <person name="Kennedy M."/>
            <person name="Barry K."/>
            <person name="Grigoriev I.V."/>
            <person name="Miller A.N."/>
            <person name="O'Donnell K."/>
            <person name="Stajich J.E."/>
            <person name="Bonito G."/>
        </authorList>
    </citation>
    <scope>NUCLEOTIDE SEQUENCE [LARGE SCALE GENOMIC DNA]</scope>
    <source>
        <strain evidence="8 9">AD045</strain>
    </source>
</reference>
<feature type="region of interest" description="Disordered" evidence="6">
    <location>
        <begin position="496"/>
        <end position="527"/>
    </location>
</feature>
<feature type="region of interest" description="Disordered" evidence="6">
    <location>
        <begin position="257"/>
        <end position="316"/>
    </location>
</feature>
<keyword evidence="1 5" id="KW-0479">Metal-binding</keyword>
<dbReference type="EMBL" id="JAAAIM010000343">
    <property type="protein sequence ID" value="KAG0289521.1"/>
    <property type="molecule type" value="Genomic_DNA"/>
</dbReference>
<evidence type="ECO:0000313" key="9">
    <source>
        <dbReference type="Proteomes" id="UP001194696"/>
    </source>
</evidence>
<evidence type="ECO:0000256" key="5">
    <source>
        <dbReference type="PROSITE-ProRule" id="PRU00723"/>
    </source>
</evidence>
<dbReference type="Proteomes" id="UP001194696">
    <property type="component" value="Unassembled WGS sequence"/>
</dbReference>
<dbReference type="InterPro" id="IPR045124">
    <property type="entry name" value="Su(sable)-like"/>
</dbReference>
<evidence type="ECO:0000256" key="2">
    <source>
        <dbReference type="ARBA" id="ARBA00022737"/>
    </source>
</evidence>
<feature type="domain" description="C3H1-type" evidence="7">
    <location>
        <begin position="395"/>
        <end position="418"/>
    </location>
</feature>
<evidence type="ECO:0000313" key="8">
    <source>
        <dbReference type="EMBL" id="KAG0289521.1"/>
    </source>
</evidence>
<gene>
    <name evidence="8" type="ORF">BGZ96_006951</name>
</gene>
<feature type="compositionally biased region" description="Low complexity" evidence="6">
    <location>
        <begin position="284"/>
        <end position="308"/>
    </location>
</feature>
<dbReference type="InterPro" id="IPR036855">
    <property type="entry name" value="Znf_CCCH_sf"/>
</dbReference>
<name>A0ABQ7K2Z4_9FUNG</name>
<dbReference type="PANTHER" id="PTHR13119:SF12">
    <property type="entry name" value="PROTEIN SUPPRESSOR OF SABLE"/>
    <property type="match status" value="1"/>
</dbReference>
<evidence type="ECO:0000256" key="3">
    <source>
        <dbReference type="ARBA" id="ARBA00022771"/>
    </source>
</evidence>
<feature type="zinc finger region" description="C3H1-type" evidence="5">
    <location>
        <begin position="318"/>
        <end position="344"/>
    </location>
</feature>
<feature type="domain" description="C3H1-type" evidence="7">
    <location>
        <begin position="318"/>
        <end position="344"/>
    </location>
</feature>
<protein>
    <recommendedName>
        <fullName evidence="7">C3H1-type domain-containing protein</fullName>
    </recommendedName>
</protein>
<evidence type="ECO:0000256" key="6">
    <source>
        <dbReference type="SAM" id="MobiDB-lite"/>
    </source>
</evidence>